<dbReference type="PROSITE" id="PS51257">
    <property type="entry name" value="PROKAR_LIPOPROTEIN"/>
    <property type="match status" value="1"/>
</dbReference>
<keyword evidence="2" id="KW-1134">Transmembrane beta strand</keyword>
<dbReference type="Gene3D" id="1.20.1600.10">
    <property type="entry name" value="Outer membrane efflux proteins (OEP)"/>
    <property type="match status" value="1"/>
</dbReference>
<dbReference type="PANTHER" id="PTHR30203">
    <property type="entry name" value="OUTER MEMBRANE CATION EFFLUX PROTEIN"/>
    <property type="match status" value="1"/>
</dbReference>
<dbReference type="GO" id="GO:0015562">
    <property type="term" value="F:efflux transmembrane transporter activity"/>
    <property type="evidence" value="ECO:0007669"/>
    <property type="project" value="InterPro"/>
</dbReference>
<feature type="signal peptide" evidence="2">
    <location>
        <begin position="1"/>
        <end position="21"/>
    </location>
</feature>
<keyword evidence="4" id="KW-1185">Reference proteome</keyword>
<dbReference type="AlphaFoldDB" id="A0A7Y9XSN5"/>
<keyword evidence="2" id="KW-0812">Transmembrane</keyword>
<dbReference type="InterPro" id="IPR003423">
    <property type="entry name" value="OMP_efflux"/>
</dbReference>
<comment type="similarity">
    <text evidence="1 2">Belongs to the outer membrane factor (OMF) (TC 1.B.17) family.</text>
</comment>
<dbReference type="SUPFAM" id="SSF56954">
    <property type="entry name" value="Outer membrane efflux proteins (OEP)"/>
    <property type="match status" value="1"/>
</dbReference>
<dbReference type="NCBIfam" id="TIGR01845">
    <property type="entry name" value="outer_NodT"/>
    <property type="match status" value="1"/>
</dbReference>
<dbReference type="EMBL" id="JACBZF010000001">
    <property type="protein sequence ID" value="NYH93789.1"/>
    <property type="molecule type" value="Genomic_DNA"/>
</dbReference>
<gene>
    <name evidence="3" type="ORF">FHS75_000094</name>
</gene>
<comment type="subcellular location">
    <subcellularLocation>
        <location evidence="2">Cell membrane</location>
        <topology evidence="2">Lipid-anchor</topology>
    </subcellularLocation>
</comment>
<accession>A0A7Y9XSN5</accession>
<dbReference type="Gene3D" id="2.20.200.10">
    <property type="entry name" value="Outer membrane efflux proteins (OEP)"/>
    <property type="match status" value="1"/>
</dbReference>
<sequence>MRRTVALVAALMLAGCGATMPEPRGPADLDVPPDFAADYRPPPGTAETWWKGFRDPELDTLVEQALADNLEIEAALARLRRAQALVRAERSDLLPSLDATGSVDATIDSSGDTGTRANAGLLGFFQPDISGRLSAEVRAALARASASDYFVAEQRRLVAAAVANQYIELRRTGARLALLEQSTELQQQTLRIVTLRFEAGLSANLDVRRAAADLARTRAQKGLLDLARARSSHSLAVLTGDPPSEIPPLAVEAGIPEYEGGPPRGTPADLLRRRADLLVAEAELVEAAALTGAERADLLPTLTIPGDITAGSGTIGGLFDDVFATIGAVIDLPLFDGGRRRAEIGAAEAEADARFAEYRRTFLVALGEVEDSLVAIESYRDRNEALRRAISESQTAFEQSNALYREGLASLFDVLDAQRQLIGSREALIDSEAALASSVVSFYAAVGAQVVPDEIAVAE</sequence>
<dbReference type="PANTHER" id="PTHR30203:SF32">
    <property type="entry name" value="CATION EFFLUX SYSTEM PROTEIN CUSC"/>
    <property type="match status" value="1"/>
</dbReference>
<name>A0A7Y9XSN5_9SPHN</name>
<keyword evidence="2" id="KW-0564">Palmitate</keyword>
<protein>
    <submittedName>
        <fullName evidence="3">Multidrug efflux system outer membrane protein</fullName>
    </submittedName>
</protein>
<keyword evidence="2" id="KW-0732">Signal</keyword>
<reference evidence="3 4" key="1">
    <citation type="submission" date="2020-07" db="EMBL/GenBank/DDBJ databases">
        <title>Genomic Encyclopedia of Type Strains, Phase IV (KMG-IV): sequencing the most valuable type-strain genomes for metagenomic binning, comparative biology and taxonomic classification.</title>
        <authorList>
            <person name="Goeker M."/>
        </authorList>
    </citation>
    <scope>NUCLEOTIDE SEQUENCE [LARGE SCALE GENOMIC DNA]</scope>
    <source>
        <strain evidence="3 4">DSM 29043</strain>
    </source>
</reference>
<organism evidence="3 4">
    <name type="scientific">Novosphingobium marinum</name>
    <dbReference type="NCBI Taxonomy" id="1514948"/>
    <lineage>
        <taxon>Bacteria</taxon>
        <taxon>Pseudomonadati</taxon>
        <taxon>Pseudomonadota</taxon>
        <taxon>Alphaproteobacteria</taxon>
        <taxon>Sphingomonadales</taxon>
        <taxon>Sphingomonadaceae</taxon>
        <taxon>Novosphingobium</taxon>
    </lineage>
</organism>
<dbReference type="RefSeq" id="WP_229735443.1">
    <property type="nucleotide sequence ID" value="NZ_BMGF01000001.1"/>
</dbReference>
<feature type="chain" id="PRO_5031600601" evidence="2">
    <location>
        <begin position="22"/>
        <end position="459"/>
    </location>
</feature>
<dbReference type="Proteomes" id="UP000522081">
    <property type="component" value="Unassembled WGS sequence"/>
</dbReference>
<evidence type="ECO:0000256" key="1">
    <source>
        <dbReference type="ARBA" id="ARBA00007613"/>
    </source>
</evidence>
<evidence type="ECO:0000313" key="3">
    <source>
        <dbReference type="EMBL" id="NYH93789.1"/>
    </source>
</evidence>
<keyword evidence="2" id="KW-0449">Lipoprotein</keyword>
<proteinExistence type="inferred from homology"/>
<dbReference type="InterPro" id="IPR010131">
    <property type="entry name" value="MdtP/NodT-like"/>
</dbReference>
<evidence type="ECO:0000256" key="2">
    <source>
        <dbReference type="RuleBase" id="RU362097"/>
    </source>
</evidence>
<keyword evidence="2" id="KW-0472">Membrane</keyword>
<evidence type="ECO:0000313" key="4">
    <source>
        <dbReference type="Proteomes" id="UP000522081"/>
    </source>
</evidence>
<dbReference type="Pfam" id="PF02321">
    <property type="entry name" value="OEP"/>
    <property type="match status" value="2"/>
</dbReference>
<dbReference type="GO" id="GO:0005886">
    <property type="term" value="C:plasma membrane"/>
    <property type="evidence" value="ECO:0007669"/>
    <property type="project" value="UniProtKB-SubCell"/>
</dbReference>
<comment type="caution">
    <text evidence="3">The sequence shown here is derived from an EMBL/GenBank/DDBJ whole genome shotgun (WGS) entry which is preliminary data.</text>
</comment>